<feature type="non-terminal residue" evidence="1">
    <location>
        <position position="1"/>
    </location>
</feature>
<accession>A0ACA9Q7F0</accession>
<organism evidence="1 2">
    <name type="scientific">Racocetra persica</name>
    <dbReference type="NCBI Taxonomy" id="160502"/>
    <lineage>
        <taxon>Eukaryota</taxon>
        <taxon>Fungi</taxon>
        <taxon>Fungi incertae sedis</taxon>
        <taxon>Mucoromycota</taxon>
        <taxon>Glomeromycotina</taxon>
        <taxon>Glomeromycetes</taxon>
        <taxon>Diversisporales</taxon>
        <taxon>Gigasporaceae</taxon>
        <taxon>Racocetra</taxon>
    </lineage>
</organism>
<comment type="caution">
    <text evidence="1">The sequence shown here is derived from an EMBL/GenBank/DDBJ whole genome shotgun (WGS) entry which is preliminary data.</text>
</comment>
<name>A0ACA9Q7F0_9GLOM</name>
<reference evidence="1" key="1">
    <citation type="submission" date="2021-06" db="EMBL/GenBank/DDBJ databases">
        <authorList>
            <person name="Kallberg Y."/>
            <person name="Tangrot J."/>
            <person name="Rosling A."/>
        </authorList>
    </citation>
    <scope>NUCLEOTIDE SEQUENCE</scope>
    <source>
        <strain evidence="1">MA461A</strain>
    </source>
</reference>
<sequence length="141" mass="16377">WVSFYRQKWIIASLNNCVSQIDGNIWKSSPNNTNVVEAAHALRRKLNKEKFTAIRIHQQYNVPNHGRDKSLIGRNVLSNKCKVIIINSEDSNESDQKESLTINKLEYQKRLLALKERELALREREAKVHSVELANLEKIKV</sequence>
<dbReference type="EMBL" id="CAJVQC010026538">
    <property type="protein sequence ID" value="CAG8733433.1"/>
    <property type="molecule type" value="Genomic_DNA"/>
</dbReference>
<keyword evidence="2" id="KW-1185">Reference proteome</keyword>
<evidence type="ECO:0000313" key="2">
    <source>
        <dbReference type="Proteomes" id="UP000789920"/>
    </source>
</evidence>
<proteinExistence type="predicted"/>
<dbReference type="Proteomes" id="UP000789920">
    <property type="component" value="Unassembled WGS sequence"/>
</dbReference>
<feature type="non-terminal residue" evidence="1">
    <location>
        <position position="141"/>
    </location>
</feature>
<gene>
    <name evidence="1" type="ORF">RPERSI_LOCUS12398</name>
</gene>
<protein>
    <submittedName>
        <fullName evidence="1">29685_t:CDS:1</fullName>
    </submittedName>
</protein>
<evidence type="ECO:0000313" key="1">
    <source>
        <dbReference type="EMBL" id="CAG8733433.1"/>
    </source>
</evidence>